<evidence type="ECO:0000256" key="2">
    <source>
        <dbReference type="ARBA" id="ARBA00022722"/>
    </source>
</evidence>
<comment type="caution">
    <text evidence="9">The sequence shown here is derived from an EMBL/GenBank/DDBJ whole genome shotgun (WGS) entry which is preliminary data.</text>
</comment>
<evidence type="ECO:0008006" key="11">
    <source>
        <dbReference type="Google" id="ProtNLM"/>
    </source>
</evidence>
<dbReference type="CDD" id="cd11010">
    <property type="entry name" value="S1-P1_nuclease"/>
    <property type="match status" value="1"/>
</dbReference>
<dbReference type="Pfam" id="PF02265">
    <property type="entry name" value="S1-P1_nuclease"/>
    <property type="match status" value="1"/>
</dbReference>
<keyword evidence="4" id="KW-0255">Endonuclease</keyword>
<keyword evidence="7" id="KW-0325">Glycoprotein</keyword>
<dbReference type="InterPro" id="IPR003154">
    <property type="entry name" value="S1/P1nuclease"/>
</dbReference>
<dbReference type="GO" id="GO:0004519">
    <property type="term" value="F:endonuclease activity"/>
    <property type="evidence" value="ECO:0007669"/>
    <property type="project" value="UniProtKB-KW"/>
</dbReference>
<proteinExistence type="inferred from homology"/>
<dbReference type="Gene3D" id="1.10.575.10">
    <property type="entry name" value="P1 Nuclease"/>
    <property type="match status" value="1"/>
</dbReference>
<keyword evidence="5" id="KW-0378">Hydrolase</keyword>
<evidence type="ECO:0000256" key="5">
    <source>
        <dbReference type="ARBA" id="ARBA00022801"/>
    </source>
</evidence>
<dbReference type="AlphaFoldDB" id="K1VSM2"/>
<accession>K1VSM2</accession>
<dbReference type="GO" id="GO:0003676">
    <property type="term" value="F:nucleic acid binding"/>
    <property type="evidence" value="ECO:0007669"/>
    <property type="project" value="InterPro"/>
</dbReference>
<evidence type="ECO:0000256" key="3">
    <source>
        <dbReference type="ARBA" id="ARBA00022723"/>
    </source>
</evidence>
<dbReference type="STRING" id="1220162.K1VSM2"/>
<feature type="chain" id="PRO_5003852425" description="Nuclease I" evidence="8">
    <location>
        <begin position="20"/>
        <end position="411"/>
    </location>
</feature>
<organism evidence="9 10">
    <name type="scientific">Trichosporon asahii var. asahii (strain CBS 8904)</name>
    <name type="common">Yeast</name>
    <dbReference type="NCBI Taxonomy" id="1220162"/>
    <lineage>
        <taxon>Eukaryota</taxon>
        <taxon>Fungi</taxon>
        <taxon>Dikarya</taxon>
        <taxon>Basidiomycota</taxon>
        <taxon>Agaricomycotina</taxon>
        <taxon>Tremellomycetes</taxon>
        <taxon>Trichosporonales</taxon>
        <taxon>Trichosporonaceae</taxon>
        <taxon>Trichosporon</taxon>
    </lineage>
</organism>
<dbReference type="GO" id="GO:0046872">
    <property type="term" value="F:metal ion binding"/>
    <property type="evidence" value="ECO:0007669"/>
    <property type="project" value="UniProtKB-KW"/>
</dbReference>
<keyword evidence="2" id="KW-0540">Nuclease</keyword>
<dbReference type="GO" id="GO:0016788">
    <property type="term" value="F:hydrolase activity, acting on ester bonds"/>
    <property type="evidence" value="ECO:0007669"/>
    <property type="project" value="InterPro"/>
</dbReference>
<dbReference type="InParanoid" id="K1VSM2"/>
<evidence type="ECO:0000256" key="8">
    <source>
        <dbReference type="SAM" id="SignalP"/>
    </source>
</evidence>
<dbReference type="OMA" id="HQIVATI"/>
<keyword evidence="6" id="KW-1015">Disulfide bond</keyword>
<sequence>MKTTALALAAAAFAPNVLAWGAAADRAGHEIVATIAEIHLYPEVKEKLCHILPPEAECHLAPVAAWADTVRGRYPGTGPMHYVNPKEDNPGTHCTFGEHGWINEDVNVLTAIVNKTEALRGGGGGDINLRFLIHLMGDLHQPLHLTGRDRGGNNARFKFEGRVRSLHSVWDSGILLKNIREFSNYTAPLPSKHIEEALPGAIFDSYVRWIVWEGIRQWWPNVQEEWLACPADGDPYPHSLLEDIPRNEVDHGEWYRSAVDYAHGAVGYLPNALGDVIRLSIPAPVEVGEGMRDALLELHPKNEPKHIGPACPYTWAREIHGTNCAHAWPLEYDPHGPLIELDTDEYLGKIGRAKVLERLFAMGGLRLAKVLNEAVSDGKLKGVYVNYPKYEAENETAEARPSAETRRTAEL</sequence>
<dbReference type="Proteomes" id="UP000006757">
    <property type="component" value="Unassembled WGS sequence"/>
</dbReference>
<keyword evidence="8" id="KW-0732">Signal</keyword>
<evidence type="ECO:0000256" key="1">
    <source>
        <dbReference type="ARBA" id="ARBA00009547"/>
    </source>
</evidence>
<evidence type="ECO:0000313" key="9">
    <source>
        <dbReference type="EMBL" id="EKD02562.1"/>
    </source>
</evidence>
<name>K1VSM2_TRIAC</name>
<dbReference type="SUPFAM" id="SSF48537">
    <property type="entry name" value="Phospholipase C/P1 nuclease"/>
    <property type="match status" value="1"/>
</dbReference>
<keyword evidence="10" id="KW-1185">Reference proteome</keyword>
<keyword evidence="3" id="KW-0479">Metal-binding</keyword>
<evidence type="ECO:0000256" key="6">
    <source>
        <dbReference type="ARBA" id="ARBA00023157"/>
    </source>
</evidence>
<protein>
    <recommendedName>
        <fullName evidence="11">Nuclease I</fullName>
    </recommendedName>
</protein>
<dbReference type="GO" id="GO:0006308">
    <property type="term" value="P:DNA catabolic process"/>
    <property type="evidence" value="ECO:0007669"/>
    <property type="project" value="InterPro"/>
</dbReference>
<dbReference type="eggNOG" id="ENOG502QRXU">
    <property type="taxonomic scope" value="Eukaryota"/>
</dbReference>
<evidence type="ECO:0000313" key="10">
    <source>
        <dbReference type="Proteomes" id="UP000006757"/>
    </source>
</evidence>
<gene>
    <name evidence="9" type="ORF">A1Q2_03158</name>
</gene>
<dbReference type="HOGENOM" id="CLU_044365_2_0_1"/>
<evidence type="ECO:0000256" key="4">
    <source>
        <dbReference type="ARBA" id="ARBA00022759"/>
    </source>
</evidence>
<dbReference type="EMBL" id="AMBO01000280">
    <property type="protein sequence ID" value="EKD02562.1"/>
    <property type="molecule type" value="Genomic_DNA"/>
</dbReference>
<dbReference type="PANTHER" id="PTHR33146:SF29">
    <property type="entry name" value="S1_P1 NUCLEASE"/>
    <property type="match status" value="1"/>
</dbReference>
<dbReference type="InterPro" id="IPR008947">
    <property type="entry name" value="PLipase_C/P1_nuclease_dom_sf"/>
</dbReference>
<dbReference type="PANTHER" id="PTHR33146">
    <property type="entry name" value="ENDONUCLEASE 4"/>
    <property type="match status" value="1"/>
</dbReference>
<comment type="similarity">
    <text evidence="1">Belongs to the nuclease type I family.</text>
</comment>
<reference evidence="9 10" key="1">
    <citation type="journal article" date="2012" name="Eukaryot. Cell">
        <title>Genome sequence of the Trichosporon asahii environmental strain CBS 8904.</title>
        <authorList>
            <person name="Yang R.Y."/>
            <person name="Li H.T."/>
            <person name="Zhu H."/>
            <person name="Zhou G.P."/>
            <person name="Wang M."/>
            <person name="Wang L."/>
        </authorList>
    </citation>
    <scope>NUCLEOTIDE SEQUENCE [LARGE SCALE GENOMIC DNA]</scope>
    <source>
        <strain evidence="9 10">CBS 8904</strain>
    </source>
</reference>
<feature type="signal peptide" evidence="8">
    <location>
        <begin position="1"/>
        <end position="19"/>
    </location>
</feature>
<dbReference type="OrthoDB" id="441446at2759"/>
<evidence type="ECO:0000256" key="7">
    <source>
        <dbReference type="ARBA" id="ARBA00023180"/>
    </source>
</evidence>